<accession>A0ABT6WB50</accession>
<protein>
    <submittedName>
        <fullName evidence="2">Uncharacterized protein</fullName>
    </submittedName>
</protein>
<proteinExistence type="predicted"/>
<dbReference type="EMBL" id="JAAGKO020000112">
    <property type="protein sequence ID" value="MDI5967688.1"/>
    <property type="molecule type" value="Genomic_DNA"/>
</dbReference>
<evidence type="ECO:0000256" key="1">
    <source>
        <dbReference type="SAM" id="MobiDB-lite"/>
    </source>
</evidence>
<reference evidence="2 3" key="1">
    <citation type="submission" date="2023-05" db="EMBL/GenBank/DDBJ databases">
        <title>Streptantibioticus silvisoli sp. nov., acidotolerant actinomycetes 1 from pine litter.</title>
        <authorList>
            <person name="Swiecimska M."/>
            <person name="Golinska P."/>
            <person name="Sangal V."/>
            <person name="Wachnowicz B."/>
            <person name="Goodfellow M."/>
        </authorList>
    </citation>
    <scope>NUCLEOTIDE SEQUENCE [LARGE SCALE GENOMIC DNA]</scope>
    <source>
        <strain evidence="2 3">SL54</strain>
    </source>
</reference>
<evidence type="ECO:0000313" key="3">
    <source>
        <dbReference type="Proteomes" id="UP001156398"/>
    </source>
</evidence>
<name>A0ABT6WB50_9ACTN</name>
<gene>
    <name evidence="2" type="ORF">POF43_034045</name>
</gene>
<organism evidence="2 3">
    <name type="scientific">Streptantibioticus silvisoli</name>
    <dbReference type="NCBI Taxonomy" id="2705255"/>
    <lineage>
        <taxon>Bacteria</taxon>
        <taxon>Bacillati</taxon>
        <taxon>Actinomycetota</taxon>
        <taxon>Actinomycetes</taxon>
        <taxon>Kitasatosporales</taxon>
        <taxon>Streptomycetaceae</taxon>
        <taxon>Streptantibioticus</taxon>
    </lineage>
</organism>
<keyword evidence="3" id="KW-1185">Reference proteome</keyword>
<feature type="region of interest" description="Disordered" evidence="1">
    <location>
        <begin position="1"/>
        <end position="25"/>
    </location>
</feature>
<feature type="region of interest" description="Disordered" evidence="1">
    <location>
        <begin position="40"/>
        <end position="59"/>
    </location>
</feature>
<feature type="compositionally biased region" description="Polar residues" evidence="1">
    <location>
        <begin position="1"/>
        <end position="20"/>
    </location>
</feature>
<dbReference type="RefSeq" id="WP_271326140.1">
    <property type="nucleotide sequence ID" value="NZ_JAAGKO020000112.1"/>
</dbReference>
<dbReference type="Proteomes" id="UP001156398">
    <property type="component" value="Unassembled WGS sequence"/>
</dbReference>
<sequence>MAHEQAQQRQQHSNGTAHRTNTVERGPFALARCSCGWTGPARRARARARQDAAGHCGTA</sequence>
<comment type="caution">
    <text evidence="2">The sequence shown here is derived from an EMBL/GenBank/DDBJ whole genome shotgun (WGS) entry which is preliminary data.</text>
</comment>
<evidence type="ECO:0000313" key="2">
    <source>
        <dbReference type="EMBL" id="MDI5967688.1"/>
    </source>
</evidence>